<keyword evidence="6" id="KW-0175">Coiled coil</keyword>
<dbReference type="PANTHER" id="PTHR43047">
    <property type="entry name" value="TWO-COMPONENT HISTIDINE PROTEIN KINASE"/>
    <property type="match status" value="1"/>
</dbReference>
<dbReference type="AlphaFoldDB" id="A0AAD2D2X0"/>
<organism evidence="9 10">
    <name type="scientific">Euplotes crassus</name>
    <dbReference type="NCBI Taxonomy" id="5936"/>
    <lineage>
        <taxon>Eukaryota</taxon>
        <taxon>Sar</taxon>
        <taxon>Alveolata</taxon>
        <taxon>Ciliophora</taxon>
        <taxon>Intramacronucleata</taxon>
        <taxon>Spirotrichea</taxon>
        <taxon>Hypotrichia</taxon>
        <taxon>Euplotida</taxon>
        <taxon>Euplotidae</taxon>
        <taxon>Moneuplotes</taxon>
    </lineage>
</organism>
<dbReference type="GO" id="GO:0000155">
    <property type="term" value="F:phosphorelay sensor kinase activity"/>
    <property type="evidence" value="ECO:0007669"/>
    <property type="project" value="InterPro"/>
</dbReference>
<dbReference type="InterPro" id="IPR005467">
    <property type="entry name" value="His_kinase_dom"/>
</dbReference>
<keyword evidence="4" id="KW-0808">Transferase</keyword>
<dbReference type="PROSITE" id="PS50109">
    <property type="entry name" value="HIS_KIN"/>
    <property type="match status" value="1"/>
</dbReference>
<keyword evidence="10" id="KW-1185">Reference proteome</keyword>
<dbReference type="InterPro" id="IPR004358">
    <property type="entry name" value="Sig_transdc_His_kin-like_C"/>
</dbReference>
<accession>A0AAD2D2X0</accession>
<evidence type="ECO:0000313" key="9">
    <source>
        <dbReference type="EMBL" id="CAI2378185.1"/>
    </source>
</evidence>
<proteinExistence type="predicted"/>
<evidence type="ECO:0000256" key="3">
    <source>
        <dbReference type="ARBA" id="ARBA00022553"/>
    </source>
</evidence>
<dbReference type="GO" id="GO:0009927">
    <property type="term" value="F:histidine phosphotransfer kinase activity"/>
    <property type="evidence" value="ECO:0007669"/>
    <property type="project" value="TreeGrafter"/>
</dbReference>
<evidence type="ECO:0000256" key="5">
    <source>
        <dbReference type="ARBA" id="ARBA00022777"/>
    </source>
</evidence>
<sequence length="635" mass="73388">MALFIFNGVGYFLLHLLFQTNHKEHFNSFLSCCYLLHYFLCTLTPSKRHQICLIFSLTVLMHLAIAMYRFGEIDNDLIVSGVMSIMFFDLGLETHQGRLSQMYKMILENRKLAKEKQKVVQEFPHPVLILPQKIKKSSPCYSNDQFEQKIKALNQKVQELDNIKVTLKEKNELGKICHRCTLLQHLARSQKMKHSHFEETKWDAVLQCEQFMKKNSFEQDWLNNENDEEQASNRNFNIKSLNIEWKEVPSVMHVFIDTTDIINLEKAKNKIEMQKIMFASASHEFRTPLNAIINSFDFIKTGLEEFLTIVERRTSENFLKSRVVEEPIEIITKFIKTGSISSVLLLSLVEDILNLSKIDNGTIIIKHDLFNIPELLHEVHSLFEFQCYNKGVDLKIEWEDALNFNEISTDRNRVRQILLNLVSNSQKFTFGGFIKIKAAFFKTLEGQDFLEFRVQDTGTGIKEENLDCLFKLFGIVEKNEDLNPDGCGLGLTISKKYVELLGGEIMVESVYGEGTEMIFTILAQEIKRIPSKKSIVKINSPVLSRNIMRSLSGSESRINEEYSSRSRVVKKPAISKFNTSKFSYAISFNLLAKILITFLLGFFVLIVILDCEGASRFFTIFFSLILLIQRKNLQS</sequence>
<dbReference type="InterPro" id="IPR036097">
    <property type="entry name" value="HisK_dim/P_sf"/>
</dbReference>
<keyword evidence="7" id="KW-0472">Membrane</keyword>
<dbReference type="PANTHER" id="PTHR43047:SF72">
    <property type="entry name" value="OSMOSENSING HISTIDINE PROTEIN KINASE SLN1"/>
    <property type="match status" value="1"/>
</dbReference>
<dbReference type="SMART" id="SM00388">
    <property type="entry name" value="HisKA"/>
    <property type="match status" value="1"/>
</dbReference>
<dbReference type="SUPFAM" id="SSF47384">
    <property type="entry name" value="Homodimeric domain of signal transducing histidine kinase"/>
    <property type="match status" value="1"/>
</dbReference>
<dbReference type="InterPro" id="IPR003594">
    <property type="entry name" value="HATPase_dom"/>
</dbReference>
<dbReference type="SMART" id="SM00387">
    <property type="entry name" value="HATPase_c"/>
    <property type="match status" value="1"/>
</dbReference>
<dbReference type="GO" id="GO:0005886">
    <property type="term" value="C:plasma membrane"/>
    <property type="evidence" value="ECO:0007669"/>
    <property type="project" value="TreeGrafter"/>
</dbReference>
<dbReference type="EC" id="2.7.13.3" evidence="2"/>
<feature type="coiled-coil region" evidence="6">
    <location>
        <begin position="143"/>
        <end position="173"/>
    </location>
</feature>
<evidence type="ECO:0000256" key="4">
    <source>
        <dbReference type="ARBA" id="ARBA00022679"/>
    </source>
</evidence>
<dbReference type="Proteomes" id="UP001295684">
    <property type="component" value="Unassembled WGS sequence"/>
</dbReference>
<name>A0AAD2D2X0_EUPCR</name>
<keyword evidence="5" id="KW-0418">Kinase</keyword>
<dbReference type="InterPro" id="IPR003661">
    <property type="entry name" value="HisK_dim/P_dom"/>
</dbReference>
<dbReference type="Gene3D" id="1.10.287.130">
    <property type="match status" value="1"/>
</dbReference>
<dbReference type="PRINTS" id="PR00344">
    <property type="entry name" value="BCTRLSENSOR"/>
</dbReference>
<dbReference type="Pfam" id="PF00512">
    <property type="entry name" value="HisKA"/>
    <property type="match status" value="1"/>
</dbReference>
<keyword evidence="7" id="KW-0812">Transmembrane</keyword>
<keyword evidence="3" id="KW-0597">Phosphoprotein</keyword>
<gene>
    <name evidence="9" type="ORF">ECRASSUSDP1_LOCUS19580</name>
</gene>
<feature type="transmembrane region" description="Helical" evidence="7">
    <location>
        <begin position="590"/>
        <end position="609"/>
    </location>
</feature>
<dbReference type="Pfam" id="PF02518">
    <property type="entry name" value="HATPase_c"/>
    <property type="match status" value="1"/>
</dbReference>
<feature type="domain" description="Histidine kinase" evidence="8">
    <location>
        <begin position="280"/>
        <end position="525"/>
    </location>
</feature>
<evidence type="ECO:0000256" key="2">
    <source>
        <dbReference type="ARBA" id="ARBA00012438"/>
    </source>
</evidence>
<dbReference type="EMBL" id="CAMPGE010019884">
    <property type="protein sequence ID" value="CAI2378185.1"/>
    <property type="molecule type" value="Genomic_DNA"/>
</dbReference>
<keyword evidence="7" id="KW-1133">Transmembrane helix</keyword>
<evidence type="ECO:0000313" key="10">
    <source>
        <dbReference type="Proteomes" id="UP001295684"/>
    </source>
</evidence>
<evidence type="ECO:0000259" key="8">
    <source>
        <dbReference type="PROSITE" id="PS50109"/>
    </source>
</evidence>
<comment type="catalytic activity">
    <reaction evidence="1">
        <text>ATP + protein L-histidine = ADP + protein N-phospho-L-histidine.</text>
        <dbReference type="EC" id="2.7.13.3"/>
    </reaction>
</comment>
<evidence type="ECO:0000256" key="1">
    <source>
        <dbReference type="ARBA" id="ARBA00000085"/>
    </source>
</evidence>
<evidence type="ECO:0000256" key="7">
    <source>
        <dbReference type="SAM" id="Phobius"/>
    </source>
</evidence>
<dbReference type="SUPFAM" id="SSF55874">
    <property type="entry name" value="ATPase domain of HSP90 chaperone/DNA topoisomerase II/histidine kinase"/>
    <property type="match status" value="1"/>
</dbReference>
<dbReference type="Gene3D" id="3.30.565.10">
    <property type="entry name" value="Histidine kinase-like ATPase, C-terminal domain"/>
    <property type="match status" value="1"/>
</dbReference>
<protein>
    <recommendedName>
        <fullName evidence="2">histidine kinase</fullName>
        <ecNumber evidence="2">2.7.13.3</ecNumber>
    </recommendedName>
</protein>
<comment type="caution">
    <text evidence="9">The sequence shown here is derived from an EMBL/GenBank/DDBJ whole genome shotgun (WGS) entry which is preliminary data.</text>
</comment>
<reference evidence="9" key="1">
    <citation type="submission" date="2023-07" db="EMBL/GenBank/DDBJ databases">
        <authorList>
            <consortium name="AG Swart"/>
            <person name="Singh M."/>
            <person name="Singh A."/>
            <person name="Seah K."/>
            <person name="Emmerich C."/>
        </authorList>
    </citation>
    <scope>NUCLEOTIDE SEQUENCE</scope>
    <source>
        <strain evidence="9">DP1</strain>
    </source>
</reference>
<evidence type="ECO:0000256" key="6">
    <source>
        <dbReference type="SAM" id="Coils"/>
    </source>
</evidence>
<dbReference type="InterPro" id="IPR036890">
    <property type="entry name" value="HATPase_C_sf"/>
</dbReference>